<evidence type="ECO:0000256" key="3">
    <source>
        <dbReference type="ARBA" id="ARBA00022737"/>
    </source>
</evidence>
<feature type="domain" description="T-SNARE coiled-coil homology" evidence="10">
    <location>
        <begin position="24"/>
        <end position="86"/>
    </location>
</feature>
<dbReference type="FunFam" id="1.20.5.110:FF:000018">
    <property type="entry name" value="Synaptosomal-associated protein"/>
    <property type="match status" value="1"/>
</dbReference>
<feature type="domain" description="T-SNARE coiled-coil homology" evidence="10">
    <location>
        <begin position="146"/>
        <end position="208"/>
    </location>
</feature>
<dbReference type="SUPFAM" id="SSF58038">
    <property type="entry name" value="SNARE fusion complex"/>
    <property type="match status" value="2"/>
</dbReference>
<keyword evidence="4" id="KW-0770">Synapse</keyword>
<accession>A0AAW1KGH9</accession>
<dbReference type="PROSITE" id="PS50192">
    <property type="entry name" value="T_SNARE"/>
    <property type="match status" value="2"/>
</dbReference>
<protein>
    <recommendedName>
        <fullName evidence="7">Synaptosomal-associated protein</fullName>
    </recommendedName>
</protein>
<feature type="compositionally biased region" description="Basic and acidic residues" evidence="9">
    <location>
        <begin position="104"/>
        <end position="117"/>
    </location>
</feature>
<dbReference type="CDD" id="cd15889">
    <property type="entry name" value="SNARE_SNAP25N_23N"/>
    <property type="match status" value="1"/>
</dbReference>
<keyword evidence="3" id="KW-0677">Repeat</keyword>
<gene>
    <name evidence="11" type="ORF">QE152_g23779</name>
</gene>
<comment type="subcellular location">
    <subcellularLocation>
        <location evidence="6">Synapse</location>
        <location evidence="6">Synaptosome</location>
    </subcellularLocation>
</comment>
<dbReference type="FunFam" id="1.20.5.110:FF:000007">
    <property type="entry name" value="Synaptosomal-associated protein"/>
    <property type="match status" value="1"/>
</dbReference>
<dbReference type="InterPro" id="IPR000928">
    <property type="entry name" value="SNAP-25_dom"/>
</dbReference>
<name>A0AAW1KGH9_POPJA</name>
<comment type="similarity">
    <text evidence="1 7">Belongs to the SNAP-25 family.</text>
</comment>
<keyword evidence="12" id="KW-1185">Reference proteome</keyword>
<feature type="compositionally biased region" description="Polar residues" evidence="9">
    <location>
        <begin position="247"/>
        <end position="261"/>
    </location>
</feature>
<evidence type="ECO:0000256" key="2">
    <source>
        <dbReference type="ARBA" id="ARBA00022599"/>
    </source>
</evidence>
<dbReference type="PANTHER" id="PTHR19305">
    <property type="entry name" value="SYNAPTOSOMAL ASSOCIATED PROTEIN"/>
    <property type="match status" value="1"/>
</dbReference>
<evidence type="ECO:0000256" key="5">
    <source>
        <dbReference type="ARBA" id="ARBA00023054"/>
    </source>
</evidence>
<dbReference type="SMART" id="SM00397">
    <property type="entry name" value="t_SNARE"/>
    <property type="match status" value="2"/>
</dbReference>
<organism evidence="11 12">
    <name type="scientific">Popillia japonica</name>
    <name type="common">Japanese beetle</name>
    <dbReference type="NCBI Taxonomy" id="7064"/>
    <lineage>
        <taxon>Eukaryota</taxon>
        <taxon>Metazoa</taxon>
        <taxon>Ecdysozoa</taxon>
        <taxon>Arthropoda</taxon>
        <taxon>Hexapoda</taxon>
        <taxon>Insecta</taxon>
        <taxon>Pterygota</taxon>
        <taxon>Neoptera</taxon>
        <taxon>Endopterygota</taxon>
        <taxon>Coleoptera</taxon>
        <taxon>Polyphaga</taxon>
        <taxon>Scarabaeiformia</taxon>
        <taxon>Scarabaeidae</taxon>
        <taxon>Rutelinae</taxon>
        <taxon>Popillia</taxon>
    </lineage>
</organism>
<dbReference type="GO" id="GO:0031201">
    <property type="term" value="C:SNARE complex"/>
    <property type="evidence" value="ECO:0007669"/>
    <property type="project" value="TreeGrafter"/>
</dbReference>
<dbReference type="GO" id="GO:0016082">
    <property type="term" value="P:synaptic vesicle priming"/>
    <property type="evidence" value="ECO:0007669"/>
    <property type="project" value="TreeGrafter"/>
</dbReference>
<dbReference type="GO" id="GO:0005484">
    <property type="term" value="F:SNAP receptor activity"/>
    <property type="evidence" value="ECO:0007669"/>
    <property type="project" value="TreeGrafter"/>
</dbReference>
<evidence type="ECO:0000256" key="9">
    <source>
        <dbReference type="SAM" id="MobiDB-lite"/>
    </source>
</evidence>
<sequence length="261" mass="28981">MPAPAAAENGAPRTELQELQLKSQQVTDESLESTRRMIALCEESTEAGTKTVENLHIQGEQLDRIEDGMDQINTDMREAEKNLTGMEKCCGLCVLPCQKGSSFKEDEGTWKGNDDGKVVNNQPQRMMDDRNGMGPQGGYIGRITNDAREEEMEENMGQVNTMIGNLRNMALDMGSELENQNRQIERINLKADSNATRIEVANERAHNLLKTKRKTKAVLDGAVCYAIGYVFIDNLGGEQRNAHRTGKSSSRQTSQLLKSVT</sequence>
<evidence type="ECO:0000256" key="4">
    <source>
        <dbReference type="ARBA" id="ARBA00023018"/>
    </source>
</evidence>
<evidence type="ECO:0000259" key="10">
    <source>
        <dbReference type="PROSITE" id="PS50192"/>
    </source>
</evidence>
<dbReference type="Pfam" id="PF00835">
    <property type="entry name" value="SNAP-25"/>
    <property type="match status" value="1"/>
</dbReference>
<proteinExistence type="inferred from homology"/>
<dbReference type="GO" id="GO:0043005">
    <property type="term" value="C:neuron projection"/>
    <property type="evidence" value="ECO:0007669"/>
    <property type="project" value="UniProtKB-KW"/>
</dbReference>
<dbReference type="CDD" id="cd15885">
    <property type="entry name" value="SNARE_SNAP25C"/>
    <property type="match status" value="1"/>
</dbReference>
<feature type="region of interest" description="Disordered" evidence="9">
    <location>
        <begin position="104"/>
        <end position="138"/>
    </location>
</feature>
<evidence type="ECO:0000256" key="8">
    <source>
        <dbReference type="SAM" id="Coils"/>
    </source>
</evidence>
<evidence type="ECO:0000313" key="12">
    <source>
        <dbReference type="Proteomes" id="UP001458880"/>
    </source>
</evidence>
<dbReference type="Gene3D" id="1.20.5.110">
    <property type="match status" value="2"/>
</dbReference>
<evidence type="ECO:0000256" key="7">
    <source>
        <dbReference type="RuleBase" id="RU003496"/>
    </source>
</evidence>
<dbReference type="GO" id="GO:0031629">
    <property type="term" value="P:synaptic vesicle fusion to presynaptic active zone membrane"/>
    <property type="evidence" value="ECO:0007669"/>
    <property type="project" value="TreeGrafter"/>
</dbReference>
<dbReference type="PANTHER" id="PTHR19305:SF14">
    <property type="entry name" value="SYNAPTOSOMAL-ASSOCIATED PROTEIN-RELATED"/>
    <property type="match status" value="1"/>
</dbReference>
<comment type="caution">
    <text evidence="11">The sequence shown here is derived from an EMBL/GenBank/DDBJ whole genome shotgun (WGS) entry which is preliminary data.</text>
</comment>
<feature type="region of interest" description="Disordered" evidence="9">
    <location>
        <begin position="239"/>
        <end position="261"/>
    </location>
</feature>
<evidence type="ECO:0000256" key="6">
    <source>
        <dbReference type="ARBA" id="ARBA00034102"/>
    </source>
</evidence>
<dbReference type="Proteomes" id="UP001458880">
    <property type="component" value="Unassembled WGS sequence"/>
</dbReference>
<dbReference type="AlphaFoldDB" id="A0AAW1KGH9"/>
<feature type="coiled-coil region" evidence="8">
    <location>
        <begin position="62"/>
        <end position="89"/>
    </location>
</feature>
<dbReference type="EMBL" id="JASPKY010000243">
    <property type="protein sequence ID" value="KAK9717327.1"/>
    <property type="molecule type" value="Genomic_DNA"/>
</dbReference>
<dbReference type="GO" id="GO:0005886">
    <property type="term" value="C:plasma membrane"/>
    <property type="evidence" value="ECO:0007669"/>
    <property type="project" value="TreeGrafter"/>
</dbReference>
<keyword evidence="2" id="KW-0771">Synaptosome</keyword>
<reference evidence="11 12" key="1">
    <citation type="journal article" date="2024" name="BMC Genomics">
        <title>De novo assembly and annotation of Popillia japonica's genome with initial clues to its potential as an invasive pest.</title>
        <authorList>
            <person name="Cucini C."/>
            <person name="Boschi S."/>
            <person name="Funari R."/>
            <person name="Cardaioli E."/>
            <person name="Iannotti N."/>
            <person name="Marturano G."/>
            <person name="Paoli F."/>
            <person name="Bruttini M."/>
            <person name="Carapelli A."/>
            <person name="Frati F."/>
            <person name="Nardi F."/>
        </authorList>
    </citation>
    <scope>NUCLEOTIDE SEQUENCE [LARGE SCALE GENOMIC DNA]</scope>
    <source>
        <strain evidence="11">DMR45628</strain>
    </source>
</reference>
<evidence type="ECO:0000313" key="11">
    <source>
        <dbReference type="EMBL" id="KAK9717327.1"/>
    </source>
</evidence>
<dbReference type="GO" id="GO:0019905">
    <property type="term" value="F:syntaxin binding"/>
    <property type="evidence" value="ECO:0007669"/>
    <property type="project" value="TreeGrafter"/>
</dbReference>
<keyword evidence="5 8" id="KW-0175">Coiled coil</keyword>
<dbReference type="GO" id="GO:0098793">
    <property type="term" value="C:presynapse"/>
    <property type="evidence" value="ECO:0007669"/>
    <property type="project" value="GOC"/>
</dbReference>
<evidence type="ECO:0000256" key="1">
    <source>
        <dbReference type="ARBA" id="ARBA00009480"/>
    </source>
</evidence>
<dbReference type="InterPro" id="IPR000727">
    <property type="entry name" value="T_SNARE_dom"/>
</dbReference>